<dbReference type="Proteomes" id="UP000053097">
    <property type="component" value="Unassembled WGS sequence"/>
</dbReference>
<accession>A0A026WGA2</accession>
<name>A0A026WGA2_OOCBI</name>
<proteinExistence type="predicted"/>
<sequence length="68" mass="7855">MKRTIVASTTEERKQPLKTGGNGPSIGYDRRCEHTYVVYRVNGFARRDSFTHTCTHIHTYTCLHTPRT</sequence>
<keyword evidence="3" id="KW-1185">Reference proteome</keyword>
<dbReference type="EMBL" id="KK107231">
    <property type="protein sequence ID" value="EZA54983.1"/>
    <property type="molecule type" value="Genomic_DNA"/>
</dbReference>
<evidence type="ECO:0000313" key="2">
    <source>
        <dbReference type="EMBL" id="EZA54983.1"/>
    </source>
</evidence>
<evidence type="ECO:0000313" key="3">
    <source>
        <dbReference type="Proteomes" id="UP000053097"/>
    </source>
</evidence>
<feature type="region of interest" description="Disordered" evidence="1">
    <location>
        <begin position="1"/>
        <end position="24"/>
    </location>
</feature>
<protein>
    <submittedName>
        <fullName evidence="2">Uncharacterized protein</fullName>
    </submittedName>
</protein>
<reference evidence="2 3" key="1">
    <citation type="journal article" date="2014" name="Curr. Biol.">
        <title>The genome of the clonal raider ant Cerapachys biroi.</title>
        <authorList>
            <person name="Oxley P.R."/>
            <person name="Ji L."/>
            <person name="Fetter-Pruneda I."/>
            <person name="McKenzie S.K."/>
            <person name="Li C."/>
            <person name="Hu H."/>
            <person name="Zhang G."/>
            <person name="Kronauer D.J."/>
        </authorList>
    </citation>
    <scope>NUCLEOTIDE SEQUENCE [LARGE SCALE GENOMIC DNA]</scope>
</reference>
<dbReference type="AlphaFoldDB" id="A0A026WGA2"/>
<gene>
    <name evidence="2" type="ORF">X777_04446</name>
</gene>
<evidence type="ECO:0000256" key="1">
    <source>
        <dbReference type="SAM" id="MobiDB-lite"/>
    </source>
</evidence>
<organism evidence="2 3">
    <name type="scientific">Ooceraea biroi</name>
    <name type="common">Clonal raider ant</name>
    <name type="synonym">Cerapachys biroi</name>
    <dbReference type="NCBI Taxonomy" id="2015173"/>
    <lineage>
        <taxon>Eukaryota</taxon>
        <taxon>Metazoa</taxon>
        <taxon>Ecdysozoa</taxon>
        <taxon>Arthropoda</taxon>
        <taxon>Hexapoda</taxon>
        <taxon>Insecta</taxon>
        <taxon>Pterygota</taxon>
        <taxon>Neoptera</taxon>
        <taxon>Endopterygota</taxon>
        <taxon>Hymenoptera</taxon>
        <taxon>Apocrita</taxon>
        <taxon>Aculeata</taxon>
        <taxon>Formicoidea</taxon>
        <taxon>Formicidae</taxon>
        <taxon>Dorylinae</taxon>
        <taxon>Ooceraea</taxon>
    </lineage>
</organism>